<evidence type="ECO:0000256" key="1">
    <source>
        <dbReference type="ARBA" id="ARBA00023125"/>
    </source>
</evidence>
<dbReference type="GO" id="GO:0006950">
    <property type="term" value="P:response to stress"/>
    <property type="evidence" value="ECO:0007669"/>
    <property type="project" value="TreeGrafter"/>
</dbReference>
<evidence type="ECO:0000313" key="3">
    <source>
        <dbReference type="EMBL" id="MCY1582384.1"/>
    </source>
</evidence>
<protein>
    <submittedName>
        <fullName evidence="3">MarR family transcriptional regulator</fullName>
    </submittedName>
    <submittedName>
        <fullName evidence="5">Transcriptional regulator SlyA</fullName>
    </submittedName>
</protein>
<dbReference type="CDD" id="cd00090">
    <property type="entry name" value="HTH_ARSR"/>
    <property type="match status" value="1"/>
</dbReference>
<evidence type="ECO:0000313" key="4">
    <source>
        <dbReference type="EMBL" id="MCY1593747.1"/>
    </source>
</evidence>
<dbReference type="STRING" id="170573.GCA_001076995_00585"/>
<dbReference type="GeneID" id="42043322"/>
<keyword evidence="1" id="KW-0238">DNA-binding</keyword>
<dbReference type="Gene3D" id="1.10.10.10">
    <property type="entry name" value="Winged helix-like DNA-binding domain superfamily/Winged helix DNA-binding domain"/>
    <property type="match status" value="1"/>
</dbReference>
<evidence type="ECO:0000313" key="5">
    <source>
        <dbReference type="EMBL" id="PMC17963.1"/>
    </source>
</evidence>
<dbReference type="InterPro" id="IPR000835">
    <property type="entry name" value="HTH_MarR-typ"/>
</dbReference>
<gene>
    <name evidence="5" type="ORF">CJ235_09030</name>
    <name evidence="4" type="ORF">NW112_00665</name>
    <name evidence="3" type="ORF">NW133_02330</name>
</gene>
<dbReference type="InterPro" id="IPR011991">
    <property type="entry name" value="ArsR-like_HTH"/>
</dbReference>
<dbReference type="Proteomes" id="UP000235748">
    <property type="component" value="Unassembled WGS sequence"/>
</dbReference>
<dbReference type="InterPro" id="IPR036390">
    <property type="entry name" value="WH_DNA-bd_sf"/>
</dbReference>
<proteinExistence type="predicted"/>
<dbReference type="EMBL" id="JANSLD010000010">
    <property type="protein sequence ID" value="MCY1582384.1"/>
    <property type="molecule type" value="Genomic_DNA"/>
</dbReference>
<dbReference type="PROSITE" id="PS50995">
    <property type="entry name" value="HTH_MARR_2"/>
    <property type="match status" value="1"/>
</dbReference>
<reference evidence="4" key="3">
    <citation type="journal article" date="2022" name="Int. J. Mol. Sci.">
        <title>Phenotypic and genotypic virulence characterisation of Staphylococcus pettenkoferi strains isolated from human bloodstream and diabetic foot infections.</title>
        <authorList>
            <person name="Magnan C."/>
        </authorList>
    </citation>
    <scope>NUCLEOTIDE SEQUENCE</scope>
    <source>
        <strain evidence="4">NSP020P</strain>
    </source>
</reference>
<name>A0A1Z3U0I6_9STAP</name>
<dbReference type="Pfam" id="PF01047">
    <property type="entry name" value="MarR"/>
    <property type="match status" value="1"/>
</dbReference>
<dbReference type="KEGG" id="spet:CEP67_05710"/>
<reference evidence="3" key="2">
    <citation type="journal article" date="2022" name="Int. J. Mol. Sci.">
        <title>Phenotypic and Genotypic Virulence Characterisation of Staphylococcus pettenkoferi Strains Isolated from Human Bloodstream and Diabetic Foot Infections.</title>
        <authorList>
            <person name="Magnan C."/>
            <person name="Ahmad-Mansour N."/>
            <person name="Pouget C."/>
            <person name="Morsli M."/>
            <person name="Huc-Brandt S."/>
            <person name="Pantel A."/>
            <person name="Dunyach-Remy C."/>
            <person name="Sotto A."/>
            <person name="Molle V."/>
            <person name="Lavigne J.-P."/>
        </authorList>
    </citation>
    <scope>NUCLEOTIDE SEQUENCE</scope>
    <source>
        <strain evidence="3">NSP012P</strain>
    </source>
</reference>
<evidence type="ECO:0000313" key="7">
    <source>
        <dbReference type="Proteomes" id="UP001072952"/>
    </source>
</evidence>
<dbReference type="Proteomes" id="UP001081438">
    <property type="component" value="Unassembled WGS sequence"/>
</dbReference>
<sequence length="151" mass="17631">MVKNLRNHIDFMGQFLDDTNRLLTQLLKDMRASYNISKEQEEVIMILHNEEALTLSQITERQGVNKAAVSRRIKKLIQAGLVRWEQSEEHTDQRYKYITLTDKGNEYSEKSRNVISDIVGQLLSDLDGEEIDLALTVLEKIDKRLKHYLNN</sequence>
<comment type="caution">
    <text evidence="5">The sequence shown here is derived from an EMBL/GenBank/DDBJ whole genome shotgun (WGS) entry which is preliminary data.</text>
</comment>
<dbReference type="Proteomes" id="UP001072952">
    <property type="component" value="Unassembled WGS sequence"/>
</dbReference>
<dbReference type="PANTHER" id="PTHR33164">
    <property type="entry name" value="TRANSCRIPTIONAL REGULATOR, MARR FAMILY"/>
    <property type="match status" value="1"/>
</dbReference>
<dbReference type="PANTHER" id="PTHR33164:SF43">
    <property type="entry name" value="HTH-TYPE TRANSCRIPTIONAL REPRESSOR YETL"/>
    <property type="match status" value="1"/>
</dbReference>
<dbReference type="SMART" id="SM00347">
    <property type="entry name" value="HTH_MARR"/>
    <property type="match status" value="1"/>
</dbReference>
<dbReference type="InterPro" id="IPR039422">
    <property type="entry name" value="MarR/SlyA-like"/>
</dbReference>
<dbReference type="RefSeq" id="WP_049409908.1">
    <property type="nucleotide sequence ID" value="NZ_CP022096.2"/>
</dbReference>
<organism evidence="5 6">
    <name type="scientific">Staphylococcus pettenkoferi</name>
    <dbReference type="NCBI Taxonomy" id="170573"/>
    <lineage>
        <taxon>Bacteria</taxon>
        <taxon>Bacillati</taxon>
        <taxon>Bacillota</taxon>
        <taxon>Bacilli</taxon>
        <taxon>Bacillales</taxon>
        <taxon>Staphylococcaceae</taxon>
        <taxon>Staphylococcus</taxon>
    </lineage>
</organism>
<feature type="domain" description="HTH marR-type" evidence="2">
    <location>
        <begin position="1"/>
        <end position="143"/>
    </location>
</feature>
<reference evidence="3" key="4">
    <citation type="submission" date="2022-08" db="EMBL/GenBank/DDBJ databases">
        <authorList>
            <person name="Magnan C."/>
        </authorList>
    </citation>
    <scope>NUCLEOTIDE SEQUENCE</scope>
    <source>
        <strain evidence="3">NSP012P</strain>
    </source>
</reference>
<evidence type="ECO:0000259" key="2">
    <source>
        <dbReference type="PROSITE" id="PS50995"/>
    </source>
</evidence>
<dbReference type="EMBL" id="PNGG01000005">
    <property type="protein sequence ID" value="PMC17963.1"/>
    <property type="molecule type" value="Genomic_DNA"/>
</dbReference>
<reference evidence="5 6" key="1">
    <citation type="submission" date="2017-09" db="EMBL/GenBank/DDBJ databases">
        <title>Bacterial strain isolated from the female urinary microbiota.</title>
        <authorList>
            <person name="Thomas-White K."/>
            <person name="Kumar N."/>
            <person name="Forster S."/>
            <person name="Putonti C."/>
            <person name="Lawley T."/>
            <person name="Wolfe A.J."/>
        </authorList>
    </citation>
    <scope>NUCLEOTIDE SEQUENCE [LARGE SCALE GENOMIC DNA]</scope>
    <source>
        <strain evidence="5 6">UMB0834</strain>
    </source>
</reference>
<evidence type="ECO:0000313" key="6">
    <source>
        <dbReference type="Proteomes" id="UP000235748"/>
    </source>
</evidence>
<dbReference type="GO" id="GO:0003677">
    <property type="term" value="F:DNA binding"/>
    <property type="evidence" value="ECO:0007669"/>
    <property type="project" value="UniProtKB-KW"/>
</dbReference>
<dbReference type="AlphaFoldDB" id="A0A1Z3U0I6"/>
<accession>A0A1Z3U0I6</accession>
<dbReference type="GO" id="GO:0003700">
    <property type="term" value="F:DNA-binding transcription factor activity"/>
    <property type="evidence" value="ECO:0007669"/>
    <property type="project" value="InterPro"/>
</dbReference>
<dbReference type="SUPFAM" id="SSF46785">
    <property type="entry name" value="Winged helix' DNA-binding domain"/>
    <property type="match status" value="1"/>
</dbReference>
<dbReference type="InterPro" id="IPR036388">
    <property type="entry name" value="WH-like_DNA-bd_sf"/>
</dbReference>
<keyword evidence="7" id="KW-1185">Reference proteome</keyword>
<dbReference type="EMBL" id="JANSKX010000002">
    <property type="protein sequence ID" value="MCY1593747.1"/>
    <property type="molecule type" value="Genomic_DNA"/>
</dbReference>